<evidence type="ECO:0000313" key="8">
    <source>
        <dbReference type="EMBL" id="PSL30397.1"/>
    </source>
</evidence>
<feature type="domain" description="Glycosyl hydrolase family 30 TIM-barrel" evidence="6">
    <location>
        <begin position="115"/>
        <end position="447"/>
    </location>
</feature>
<keyword evidence="3 4" id="KW-0378">Hydrolase</keyword>
<dbReference type="InterPro" id="IPR013780">
    <property type="entry name" value="Glyco_hydro_b"/>
</dbReference>
<keyword evidence="2" id="KW-0732">Signal</keyword>
<keyword evidence="5" id="KW-0812">Transmembrane</keyword>
<feature type="transmembrane region" description="Helical" evidence="5">
    <location>
        <begin position="15"/>
        <end position="36"/>
    </location>
</feature>
<keyword evidence="5" id="KW-0472">Membrane</keyword>
<evidence type="ECO:0000259" key="7">
    <source>
        <dbReference type="Pfam" id="PF17189"/>
    </source>
</evidence>
<dbReference type="GO" id="GO:0006680">
    <property type="term" value="P:glucosylceramide catabolic process"/>
    <property type="evidence" value="ECO:0007669"/>
    <property type="project" value="TreeGrafter"/>
</dbReference>
<dbReference type="InterPro" id="IPR033453">
    <property type="entry name" value="Glyco_hydro_30_TIM-barrel"/>
</dbReference>
<evidence type="ECO:0000256" key="3">
    <source>
        <dbReference type="ARBA" id="ARBA00022801"/>
    </source>
</evidence>
<dbReference type="AlphaFoldDB" id="A0A2P8G8W6"/>
<dbReference type="GO" id="GO:0004348">
    <property type="term" value="F:glucosylceramidase activity"/>
    <property type="evidence" value="ECO:0007669"/>
    <property type="project" value="InterPro"/>
</dbReference>
<dbReference type="InterPro" id="IPR017853">
    <property type="entry name" value="GH"/>
</dbReference>
<keyword evidence="5" id="KW-1133">Transmembrane helix</keyword>
<dbReference type="Proteomes" id="UP000241964">
    <property type="component" value="Unassembled WGS sequence"/>
</dbReference>
<evidence type="ECO:0000256" key="5">
    <source>
        <dbReference type="SAM" id="Phobius"/>
    </source>
</evidence>
<dbReference type="PANTHER" id="PTHR11069">
    <property type="entry name" value="GLUCOSYLCERAMIDASE"/>
    <property type="match status" value="1"/>
</dbReference>
<gene>
    <name evidence="8" type="ORF">CLV60_104339</name>
</gene>
<proteinExistence type="inferred from homology"/>
<keyword evidence="9" id="KW-1185">Reference proteome</keyword>
<comment type="caution">
    <text evidence="8">The sequence shown here is derived from an EMBL/GenBank/DDBJ whole genome shotgun (WGS) entry which is preliminary data.</text>
</comment>
<keyword evidence="4" id="KW-0326">Glycosidase</keyword>
<dbReference type="SUPFAM" id="SSF51445">
    <property type="entry name" value="(Trans)glycosidases"/>
    <property type="match status" value="1"/>
</dbReference>
<comment type="similarity">
    <text evidence="1 4">Belongs to the glycosyl hydrolase 30 family.</text>
</comment>
<sequence>MHVLVQAALHLNSQYITLFSVYFNINGYTALSFTYLSQCRMKILTSKPILLACICLLTSLIASGQSKKVDFWLTNLDKSALFRHEPAMPLQKLDKSKAIETPVVSINGKKKFQEIDGFGFTLTGGSAQHLMGMSKTARTALLKELFSTAGSGIGMAYLRVSIAASDLNEKVFSYDDLPQGQTDPEMRHFDLGPDRNDVLPILKELLAINPKLKILGSPWSPPVWMKDNGDTRGGSLKPEWYDAYARYFVRYIQDMQKEGVRIDAITVQNEPLHPGNNPSLLMLAKDQAIFVKNHLGPAFEKAKIDTKIIVYDHNADKPEYPITILDDPEAKKYVNGSAFHLYGGTIDALSKVHDAHPDRHLYFTEQWMGAPGNFEKDFPNHIKNLTIGATRNWARTVLEWNLTSNPQNRPFTDRGGCDRCLGGVTIDGDNVTRNAAYYVVAHASKFVLPGSVRIDSGTNASIGKSPDEKLLNVAFLRPDGKKVLIVMNDSDAEKKFTIQDGANFVVTRLKAGSVGTFVW</sequence>
<dbReference type="Pfam" id="PF02055">
    <property type="entry name" value="Glyco_hydro_30"/>
    <property type="match status" value="1"/>
</dbReference>
<dbReference type="GO" id="GO:0016020">
    <property type="term" value="C:membrane"/>
    <property type="evidence" value="ECO:0007669"/>
    <property type="project" value="GOC"/>
</dbReference>
<dbReference type="InterPro" id="IPR001139">
    <property type="entry name" value="Glyco_hydro_30"/>
</dbReference>
<evidence type="ECO:0000259" key="6">
    <source>
        <dbReference type="Pfam" id="PF02055"/>
    </source>
</evidence>
<name>A0A2P8G8W6_9BACT</name>
<dbReference type="Pfam" id="PF17189">
    <property type="entry name" value="Glyco_hydro_30C"/>
    <property type="match status" value="1"/>
</dbReference>
<reference evidence="8 9" key="1">
    <citation type="submission" date="2018-03" db="EMBL/GenBank/DDBJ databases">
        <title>Genomic Encyclopedia of Archaeal and Bacterial Type Strains, Phase II (KMG-II): from individual species to whole genera.</title>
        <authorList>
            <person name="Goeker M."/>
        </authorList>
    </citation>
    <scope>NUCLEOTIDE SEQUENCE [LARGE SCALE GENOMIC DNA]</scope>
    <source>
        <strain evidence="8 9">DSM 29057</strain>
    </source>
</reference>
<dbReference type="PANTHER" id="PTHR11069:SF23">
    <property type="entry name" value="LYSOSOMAL ACID GLUCOSYLCERAMIDASE"/>
    <property type="match status" value="1"/>
</dbReference>
<evidence type="ECO:0000256" key="2">
    <source>
        <dbReference type="ARBA" id="ARBA00022729"/>
    </source>
</evidence>
<dbReference type="EMBL" id="PYAS01000004">
    <property type="protein sequence ID" value="PSL30397.1"/>
    <property type="molecule type" value="Genomic_DNA"/>
</dbReference>
<dbReference type="Gene3D" id="3.20.20.80">
    <property type="entry name" value="Glycosidases"/>
    <property type="match status" value="1"/>
</dbReference>
<dbReference type="PRINTS" id="PR00843">
    <property type="entry name" value="GLHYDRLASE30"/>
</dbReference>
<organism evidence="8 9">
    <name type="scientific">Dyadobacter jiangsuensis</name>
    <dbReference type="NCBI Taxonomy" id="1591085"/>
    <lineage>
        <taxon>Bacteria</taxon>
        <taxon>Pseudomonadati</taxon>
        <taxon>Bacteroidota</taxon>
        <taxon>Cytophagia</taxon>
        <taxon>Cytophagales</taxon>
        <taxon>Spirosomataceae</taxon>
        <taxon>Dyadobacter</taxon>
    </lineage>
</organism>
<accession>A0A2P8G8W6</accession>
<evidence type="ECO:0000313" key="9">
    <source>
        <dbReference type="Proteomes" id="UP000241964"/>
    </source>
</evidence>
<evidence type="ECO:0000256" key="1">
    <source>
        <dbReference type="ARBA" id="ARBA00005382"/>
    </source>
</evidence>
<dbReference type="Gene3D" id="2.60.40.1180">
    <property type="entry name" value="Golgi alpha-mannosidase II"/>
    <property type="match status" value="1"/>
</dbReference>
<feature type="domain" description="Glycosyl hydrolase family 30 beta sandwich" evidence="7">
    <location>
        <begin position="450"/>
        <end position="517"/>
    </location>
</feature>
<evidence type="ECO:0000256" key="4">
    <source>
        <dbReference type="RuleBase" id="RU361188"/>
    </source>
</evidence>
<dbReference type="InterPro" id="IPR033452">
    <property type="entry name" value="GH30_C"/>
</dbReference>
<feature type="transmembrane region" description="Helical" evidence="5">
    <location>
        <begin position="48"/>
        <end position="66"/>
    </location>
</feature>
<protein>
    <submittedName>
        <fullName evidence="8">Glucosylceramidase</fullName>
    </submittedName>
</protein>